<proteinExistence type="predicted"/>
<reference evidence="3" key="1">
    <citation type="submission" date="2021-01" db="EMBL/GenBank/DDBJ databases">
        <authorList>
            <person name="Corre E."/>
            <person name="Pelletier E."/>
            <person name="Niang G."/>
            <person name="Scheremetjew M."/>
            <person name="Finn R."/>
            <person name="Kale V."/>
            <person name="Holt S."/>
            <person name="Cochrane G."/>
            <person name="Meng A."/>
            <person name="Brown T."/>
            <person name="Cohen L."/>
        </authorList>
    </citation>
    <scope>NUCLEOTIDE SEQUENCE</scope>
    <source>
        <strain evidence="3">CCMP1756</strain>
    </source>
</reference>
<gene>
    <name evidence="3" type="ORF">PCAL00307_LOCUS22382</name>
    <name evidence="4" type="ORF">PECAL_2P17830</name>
</gene>
<name>A0A7S4A8A1_9STRA</name>
<accession>A0A7S4A8A1</accession>
<reference evidence="4" key="2">
    <citation type="submission" date="2021-11" db="EMBL/GenBank/DDBJ databases">
        <authorList>
            <consortium name="Genoscope - CEA"/>
            <person name="William W."/>
        </authorList>
    </citation>
    <scope>NUCLEOTIDE SEQUENCE</scope>
</reference>
<sequence>MAAPPLQCQAVLHQAAHRGIDLQRWFGPAVIPSGDFEKKMMGLGLGVAAGLPAEAAQCVERGLARGALDEAVAAAAAGDDQVDVAKLLSLAKVSVGRPPARQKPWTAPRPRTAPVPSSRKAATALAATELQRQKVTPSRLRGLKVALRRSGETIDVDALQKALGTQNLRLRDANAAALVREAAWRSQNNEEGAPTKAPLIGIISLVEDLFAPSEKPPAPSYEAWKKHKDEAQKGRARIQFRRALGGLSHALDAPELKDMLLKYQVLNEDALTEEIRASAREWARSPDGHFAQLKAGLKNSDSDVEEGRRKVLRDLEQKTGFVTLETWKRYELALKRRDACEGPLPFETYLASIKAERQKAEKVVEEWTKSKDEEEKLRKEDRMRRAPVDKVVDEMRSLYDQAHDELDGQYKASRICPSIEAKLRGFTEKAQNGLVTKAQFDDTFGKEAFSLLADKRVAPKALALADASVRQSITARRSSGEKPTSEVFGMSSEEASKHAKELSEKKENETNEEYTKWVAAKAEERKKNLKARKEKAKALKQGLDSTRSDVEAKLTAWRKAQAKASKALKKRAAYTGDDAETITKLEDAVDAANKLRAETGVAATAATKRWKALKSARKVARGK</sequence>
<organism evidence="3">
    <name type="scientific">Pelagomonas calceolata</name>
    <dbReference type="NCBI Taxonomy" id="35677"/>
    <lineage>
        <taxon>Eukaryota</taxon>
        <taxon>Sar</taxon>
        <taxon>Stramenopiles</taxon>
        <taxon>Ochrophyta</taxon>
        <taxon>Pelagophyceae</taxon>
        <taxon>Pelagomonadales</taxon>
        <taxon>Pelagomonadaceae</taxon>
        <taxon>Pelagomonas</taxon>
    </lineage>
</organism>
<evidence type="ECO:0000313" key="4">
    <source>
        <dbReference type="EMBL" id="CAH0368707.1"/>
    </source>
</evidence>
<feature type="region of interest" description="Disordered" evidence="2">
    <location>
        <begin position="474"/>
        <end position="513"/>
    </location>
</feature>
<dbReference type="Proteomes" id="UP000789595">
    <property type="component" value="Unassembled WGS sequence"/>
</dbReference>
<evidence type="ECO:0000256" key="2">
    <source>
        <dbReference type="SAM" id="MobiDB-lite"/>
    </source>
</evidence>
<dbReference type="EMBL" id="CAKKNE010000002">
    <property type="protein sequence ID" value="CAH0368707.1"/>
    <property type="molecule type" value="Genomic_DNA"/>
</dbReference>
<keyword evidence="1" id="KW-0175">Coiled coil</keyword>
<dbReference type="AlphaFoldDB" id="A0A7S4A8A1"/>
<feature type="coiled-coil region" evidence="1">
    <location>
        <begin position="350"/>
        <end position="377"/>
    </location>
</feature>
<protein>
    <submittedName>
        <fullName evidence="3">Uncharacterized protein</fullName>
    </submittedName>
</protein>
<feature type="region of interest" description="Disordered" evidence="2">
    <location>
        <begin position="98"/>
        <end position="119"/>
    </location>
</feature>
<keyword evidence="5" id="KW-1185">Reference proteome</keyword>
<feature type="compositionally biased region" description="Basic and acidic residues" evidence="2">
    <location>
        <begin position="494"/>
        <end position="513"/>
    </location>
</feature>
<evidence type="ECO:0000313" key="3">
    <source>
        <dbReference type="EMBL" id="CAE0706931.1"/>
    </source>
</evidence>
<dbReference type="EMBL" id="HBIW01025935">
    <property type="protein sequence ID" value="CAE0706931.1"/>
    <property type="molecule type" value="Transcribed_RNA"/>
</dbReference>
<evidence type="ECO:0000313" key="5">
    <source>
        <dbReference type="Proteomes" id="UP000789595"/>
    </source>
</evidence>
<evidence type="ECO:0000256" key="1">
    <source>
        <dbReference type="SAM" id="Coils"/>
    </source>
</evidence>